<dbReference type="InterPro" id="IPR027417">
    <property type="entry name" value="P-loop_NTPase"/>
</dbReference>
<comment type="caution">
    <text evidence="2">The sequence shown here is derived from an EMBL/GenBank/DDBJ whole genome shotgun (WGS) entry which is preliminary data.</text>
</comment>
<evidence type="ECO:0000313" key="2">
    <source>
        <dbReference type="EMBL" id="OAM91647.1"/>
    </source>
</evidence>
<dbReference type="AlphaFoldDB" id="A0A178IQE4"/>
<dbReference type="EMBL" id="LRRQ01000018">
    <property type="protein sequence ID" value="OAM91647.1"/>
    <property type="molecule type" value="Genomic_DNA"/>
</dbReference>
<keyword evidence="3" id="KW-1185">Reference proteome</keyword>
<dbReference type="OrthoDB" id="9816422at2"/>
<organism evidence="2 3">
    <name type="scientific">Termitidicoccus mucosus</name>
    <dbReference type="NCBI Taxonomy" id="1184151"/>
    <lineage>
        <taxon>Bacteria</taxon>
        <taxon>Pseudomonadati</taxon>
        <taxon>Verrucomicrobiota</taxon>
        <taxon>Opitutia</taxon>
        <taxon>Opitutales</taxon>
        <taxon>Opitutaceae</taxon>
        <taxon>Termitidicoccus</taxon>
    </lineage>
</organism>
<proteinExistence type="predicted"/>
<accession>A0A178IQE4</accession>
<reference evidence="2 3" key="1">
    <citation type="submission" date="2016-01" db="EMBL/GenBank/DDBJ databases">
        <title>High potential of lignocellulose degradation of a new Verrucomicrobia species.</title>
        <authorList>
            <person name="Wang Y."/>
            <person name="Shi Y."/>
            <person name="Qiu Z."/>
            <person name="Liu S."/>
            <person name="Yang H."/>
        </authorList>
    </citation>
    <scope>NUCLEOTIDE SEQUENCE [LARGE SCALE GENOMIC DNA]</scope>
    <source>
        <strain evidence="2 3">TSB47</strain>
    </source>
</reference>
<dbReference type="SUPFAM" id="SSF52540">
    <property type="entry name" value="P-loop containing nucleoside triphosphate hydrolases"/>
    <property type="match status" value="1"/>
</dbReference>
<dbReference type="Pfam" id="PF19044">
    <property type="entry name" value="P-loop_TraG"/>
    <property type="match status" value="1"/>
</dbReference>
<evidence type="ECO:0000259" key="1">
    <source>
        <dbReference type="Pfam" id="PF19044"/>
    </source>
</evidence>
<dbReference type="STRING" id="1184151.AW736_02275"/>
<feature type="domain" description="TraG P-loop" evidence="1">
    <location>
        <begin position="521"/>
        <end position="572"/>
    </location>
</feature>
<name>A0A178IQE4_9BACT</name>
<dbReference type="InterPro" id="IPR043964">
    <property type="entry name" value="P-loop_TraG"/>
</dbReference>
<dbReference type="Proteomes" id="UP000078486">
    <property type="component" value="Unassembled WGS sequence"/>
</dbReference>
<gene>
    <name evidence="2" type="ORF">AW736_02275</name>
</gene>
<protein>
    <recommendedName>
        <fullName evidence="1">TraG P-loop domain-containing protein</fullName>
    </recommendedName>
</protein>
<dbReference type="Gene3D" id="3.40.50.300">
    <property type="entry name" value="P-loop containing nucleotide triphosphate hydrolases"/>
    <property type="match status" value="2"/>
</dbReference>
<evidence type="ECO:0000313" key="3">
    <source>
        <dbReference type="Proteomes" id="UP000078486"/>
    </source>
</evidence>
<sequence length="954" mass="105692">MKIASNALPLSQYAPVGSGLPGGTARLDAYEDFAPQFPVAHLDEIRGDGTLSPVEDLDTRGVVVSQDFALGGGFFIESPDLRYYAQEAADTVHRGLAAAIGMLRKGERLQFVWMPQDVMDPLYEGYGARPDDPPFVAYARARRLADYQRRFATGQLRHFLSMCFLQTPYEGRVCDVSRRGLASRVLGGLSDVMGSGLPLARTVFRSTERLDLLRQMGAWGARVSQMERAFGKVRGLATRPVHSTDYIRLWRRLLSPDLWERLRFESGAVQGLYSNLGSTASVAAQCVTGRITDAGAYFTTGWYYHRILTLEVPPAFVEMGYLMTAFTRSEVLGAVRNFQLALNLTPRDKTRDKVVLKKKRGLVLAQYRDDPMKHPELEVQLAQINAQLSALENDDVSSLFSATLTVHLWSRDPADLVASEEVIIAQVRSITTMVLGGESLAAFPYFLSYCLPGCPGRGDAHRVVALTNEEAAPLVPLLGQGTGVLAKVREPAVPALFETALGTPFALDFFARRRVPMYGGVTVGGSGSGKSFLFNYLISSYCNRRTRVLVVDAAVGTPSFKTACAVLGGAYVEKDFCFNALGTKVTNGQVQPPDEEDLKLQLATLEAILQGGADARPLGNEQRAFLTESINYLFANPPASGVPYLRDLPQAMRNCVQGRPESSGYVRMADDWSQVLSSSWTFPDGANMNARYVDGPDDFPRAWLTVFDLKWVLDREDLLTVFMTLIFRHLSQITARNSTLPDHEREHVLVIFDEAWKVLFRKAFAENVLGLYKAARSRDVSLHLLTQDFSDLINFVSRMTGSMSAAKTSPIITQSSHFFFANIDAKEAELIGDTLNLTVDQCRMLPALAREDGKFAEYGYFCRLMDQPELLFSRLRYAPLPEELWAFSSSSDDDGRRIRVLAEVRDELRQPGARGRLIAGMVAKGWSQAGLSRLDDLALARHVMIYRLALDGSR</sequence>
<dbReference type="RefSeq" id="WP_068768663.1">
    <property type="nucleotide sequence ID" value="NZ_CP109796.1"/>
</dbReference>